<organism evidence="1">
    <name type="scientific">viral metagenome</name>
    <dbReference type="NCBI Taxonomy" id="1070528"/>
    <lineage>
        <taxon>unclassified sequences</taxon>
        <taxon>metagenomes</taxon>
        <taxon>organismal metagenomes</taxon>
    </lineage>
</organism>
<proteinExistence type="predicted"/>
<evidence type="ECO:0000313" key="1">
    <source>
        <dbReference type="EMBL" id="QHS86932.1"/>
    </source>
</evidence>
<protein>
    <submittedName>
        <fullName evidence="1">Uncharacterized protein</fullName>
    </submittedName>
</protein>
<dbReference type="AlphaFoldDB" id="A0A6C0B4E5"/>
<dbReference type="EMBL" id="MN739066">
    <property type="protein sequence ID" value="QHS86932.1"/>
    <property type="molecule type" value="Genomic_DNA"/>
</dbReference>
<sequence>MTIIGMVYLLKKCIYAAPKILFNFIKKFSKIKFLYVYNMDFVWSCSLCELFKKKPKPTKHINHHSEPYQKKHLQLKKKYEKYKIIYMKLK</sequence>
<name>A0A6C0B4E5_9ZZZZ</name>
<reference evidence="1" key="1">
    <citation type="journal article" date="2020" name="Nature">
        <title>Giant virus diversity and host interactions through global metagenomics.</title>
        <authorList>
            <person name="Schulz F."/>
            <person name="Roux S."/>
            <person name="Paez-Espino D."/>
            <person name="Jungbluth S."/>
            <person name="Walsh D.A."/>
            <person name="Denef V.J."/>
            <person name="McMahon K.D."/>
            <person name="Konstantinidis K.T."/>
            <person name="Eloe-Fadrosh E.A."/>
            <person name="Kyrpides N.C."/>
            <person name="Woyke T."/>
        </authorList>
    </citation>
    <scope>NUCLEOTIDE SEQUENCE</scope>
    <source>
        <strain evidence="1">GVMAG-M-3300009422-16</strain>
    </source>
</reference>
<accession>A0A6C0B4E5</accession>